<accession>A0A7D9JJQ5</accession>
<reference evidence="1" key="1">
    <citation type="submission" date="2020-04" db="EMBL/GenBank/DDBJ databases">
        <authorList>
            <person name="Alioto T."/>
            <person name="Alioto T."/>
            <person name="Gomez Garrido J."/>
        </authorList>
    </citation>
    <scope>NUCLEOTIDE SEQUENCE</scope>
    <source>
        <strain evidence="1">A484AB</strain>
    </source>
</reference>
<dbReference type="AlphaFoldDB" id="A0A7D9JJQ5"/>
<dbReference type="PANTHER" id="PTHR33198">
    <property type="entry name" value="ANK_REP_REGION DOMAIN-CONTAINING PROTEIN-RELATED"/>
    <property type="match status" value="1"/>
</dbReference>
<dbReference type="EMBL" id="CACRXK020017041">
    <property type="protein sequence ID" value="CAB4030656.1"/>
    <property type="molecule type" value="Genomic_DNA"/>
</dbReference>
<sequence>MGWPVFVFDWLYWAYQFFSSVREYISGSTQNAREAVEDDGGPGDRIDRTAMTSENDNADTVSDGTRPVVNIHLPSNTGTVVIGDNSTVTYVENVGAASCEKEKNEQTTSLKEIHPAEEITRRELLKTERCLRNSALKVSSGVTDPKRQRALLLYQAGARVREIFKQLPDTGEDKDYDIAKAKLLAHFEPQKNRRYEVYRFRKAVQEPRETLDQFHTRLRTLAQTCEFASPDF</sequence>
<dbReference type="PANTHER" id="PTHR33198:SF20">
    <property type="entry name" value="RETROTRANSPOSON GAG DOMAIN-CONTAINING PROTEIN"/>
    <property type="match status" value="1"/>
</dbReference>
<evidence type="ECO:0000313" key="1">
    <source>
        <dbReference type="EMBL" id="CAB4030656.1"/>
    </source>
</evidence>
<keyword evidence="2" id="KW-1185">Reference proteome</keyword>
<dbReference type="Proteomes" id="UP001152795">
    <property type="component" value="Unassembled WGS sequence"/>
</dbReference>
<comment type="caution">
    <text evidence="1">The sequence shown here is derived from an EMBL/GenBank/DDBJ whole genome shotgun (WGS) entry which is preliminary data.</text>
</comment>
<evidence type="ECO:0000313" key="2">
    <source>
        <dbReference type="Proteomes" id="UP001152795"/>
    </source>
</evidence>
<gene>
    <name evidence="1" type="ORF">PACLA_8A034523</name>
</gene>
<organism evidence="1 2">
    <name type="scientific">Paramuricea clavata</name>
    <name type="common">Red gorgonian</name>
    <name type="synonym">Violescent sea-whip</name>
    <dbReference type="NCBI Taxonomy" id="317549"/>
    <lineage>
        <taxon>Eukaryota</taxon>
        <taxon>Metazoa</taxon>
        <taxon>Cnidaria</taxon>
        <taxon>Anthozoa</taxon>
        <taxon>Octocorallia</taxon>
        <taxon>Malacalcyonacea</taxon>
        <taxon>Plexauridae</taxon>
        <taxon>Paramuricea</taxon>
    </lineage>
</organism>
<name>A0A7D9JJQ5_PARCT</name>
<proteinExistence type="predicted"/>
<protein>
    <submittedName>
        <fullName evidence="1">Uncharacterized protein</fullName>
    </submittedName>
</protein>